<reference evidence="2 3" key="1">
    <citation type="submission" date="2013-05" db="EMBL/GenBank/DDBJ databases">
        <title>The Genome Sequence of Actinomyces europaeus ACS-120-V-COL10B.</title>
        <authorList>
            <consortium name="The Broad Institute Genomics Platform"/>
            <person name="Earl A."/>
            <person name="Ward D."/>
            <person name="Feldgarden M."/>
            <person name="Gevers D."/>
            <person name="Saerens B."/>
            <person name="Vaneechoutte M."/>
            <person name="Walker B."/>
            <person name="Young S."/>
            <person name="Zeng Q."/>
            <person name="Gargeya S."/>
            <person name="Fitzgerald M."/>
            <person name="Haas B."/>
            <person name="Abouelleil A."/>
            <person name="Allen A.W."/>
            <person name="Alvarado L."/>
            <person name="Arachchi H.M."/>
            <person name="Berlin A.M."/>
            <person name="Chapman S.B."/>
            <person name="Gainer-Dewar J."/>
            <person name="Goldberg J."/>
            <person name="Griggs A."/>
            <person name="Gujja S."/>
            <person name="Hansen M."/>
            <person name="Howarth C."/>
            <person name="Imamovic A."/>
            <person name="Ireland A."/>
            <person name="Larimer J."/>
            <person name="McCowan C."/>
            <person name="Murphy C."/>
            <person name="Pearson M."/>
            <person name="Poon T.W."/>
            <person name="Priest M."/>
            <person name="Roberts A."/>
            <person name="Saif S."/>
            <person name="Shea T."/>
            <person name="Sisk P."/>
            <person name="Sykes S."/>
            <person name="Wortman J."/>
            <person name="Nusbaum C."/>
            <person name="Birren B."/>
        </authorList>
    </citation>
    <scope>NUCLEOTIDE SEQUENCE [LARGE SCALE GENOMIC DNA]</scope>
    <source>
        <strain evidence="2 3">ACS-120-V-Col10b</strain>
    </source>
</reference>
<organism evidence="2 3">
    <name type="scientific">Gleimia europaea ACS-120-V-Col10b</name>
    <dbReference type="NCBI Taxonomy" id="883069"/>
    <lineage>
        <taxon>Bacteria</taxon>
        <taxon>Bacillati</taxon>
        <taxon>Actinomycetota</taxon>
        <taxon>Actinomycetes</taxon>
        <taxon>Actinomycetales</taxon>
        <taxon>Actinomycetaceae</taxon>
        <taxon>Gleimia</taxon>
    </lineage>
</organism>
<feature type="transmembrane region" description="Helical" evidence="1">
    <location>
        <begin position="485"/>
        <end position="504"/>
    </location>
</feature>
<dbReference type="InterPro" id="IPR046671">
    <property type="entry name" value="DUF6541"/>
</dbReference>
<gene>
    <name evidence="2" type="ORF">HMPREF9238_00581</name>
</gene>
<feature type="transmembrane region" description="Helical" evidence="1">
    <location>
        <begin position="183"/>
        <end position="208"/>
    </location>
</feature>
<feature type="transmembrane region" description="Helical" evidence="1">
    <location>
        <begin position="6"/>
        <end position="22"/>
    </location>
</feature>
<dbReference type="EMBL" id="AGWN01000001">
    <property type="protein sequence ID" value="EPD30826.1"/>
    <property type="molecule type" value="Genomic_DNA"/>
</dbReference>
<dbReference type="Pfam" id="PF20176">
    <property type="entry name" value="DUF6541"/>
    <property type="match status" value="1"/>
</dbReference>
<feature type="transmembrane region" description="Helical" evidence="1">
    <location>
        <begin position="333"/>
        <end position="353"/>
    </location>
</feature>
<keyword evidence="1" id="KW-1133">Transmembrane helix</keyword>
<evidence type="ECO:0000313" key="3">
    <source>
        <dbReference type="Proteomes" id="UP000014387"/>
    </source>
</evidence>
<dbReference type="Proteomes" id="UP000014387">
    <property type="component" value="Unassembled WGS sequence"/>
</dbReference>
<sequence>MLLSVLAIIVIPGAVISTVLFPKASPILRLATAPAWSVGLIFLWSLFNSLLPFRWGLIPFIGFTLFAVAGAWILARTSLGKNVAAMIPQNDLSGRRIATHLLMTMIVWIAVILPVILTINPFDIVQGGDSSYHYNQLWLMEKSGNASPLNSNATMAGLSDVGWYYPNTWHAMLSLVTSGSSQALTAVNVLLLVTPLLWLVGVGTWSVAIGGKQSLYEWSFLGAVLAPIAMIRLELETTLWPFVLGMVIMPGMMALWYYATKTIRRLSSARDITLSIFAVLFVTAVPILGLIGIHPSTMLLPSFAFFVYLLFELIRVGVIFYKRGNKQRAARNIAGALFLFYLMMFVVDGPTPARNILFHRFPKVGWDSVPEKLFASATLYMPYGGVRALSFYGLVLVLLIAALFVAYRRRRWIMLAGWLSQWLLVIGTFFPIPGLSRITSLYYNYPDRPKAALAIFVVPLFALLADTIWNKLVATRGAGANRYRGVAVMLSTLLMYAWIAPAIAQSGQQAFHPDRDNVRFLADEAEIAMIKRAKDTLPPGAVVMGDPAAGAALLQPLSNVKTVWPYPNSPENREDVLLLQNFKDIKENARICEILEEHNIEYFYADKPSFYNGQDTDMMRPGLYGVPLNSGFEKIDEGGSAAIYKINFCSSAERPDYYPFQRTASTCILQGTQGACVE</sequence>
<feature type="transmembrane region" description="Helical" evidence="1">
    <location>
        <begin position="389"/>
        <end position="407"/>
    </location>
</feature>
<feature type="transmembrane region" description="Helical" evidence="1">
    <location>
        <begin position="412"/>
        <end position="432"/>
    </location>
</feature>
<name>A0A9W5REF8_9ACTO</name>
<feature type="transmembrane region" description="Helical" evidence="1">
    <location>
        <begin position="239"/>
        <end position="260"/>
    </location>
</feature>
<dbReference type="AlphaFoldDB" id="A0A9W5REF8"/>
<feature type="transmembrane region" description="Helical" evidence="1">
    <location>
        <begin position="452"/>
        <end position="473"/>
    </location>
</feature>
<evidence type="ECO:0000256" key="1">
    <source>
        <dbReference type="SAM" id="Phobius"/>
    </source>
</evidence>
<feature type="transmembrane region" description="Helical" evidence="1">
    <location>
        <begin position="299"/>
        <end position="321"/>
    </location>
</feature>
<feature type="transmembrane region" description="Helical" evidence="1">
    <location>
        <begin position="96"/>
        <end position="117"/>
    </location>
</feature>
<evidence type="ECO:0000313" key="2">
    <source>
        <dbReference type="EMBL" id="EPD30826.1"/>
    </source>
</evidence>
<dbReference type="RefSeq" id="WP_016443938.1">
    <property type="nucleotide sequence ID" value="NZ_KE150266.1"/>
</dbReference>
<feature type="transmembrane region" description="Helical" evidence="1">
    <location>
        <begin position="53"/>
        <end position="75"/>
    </location>
</feature>
<keyword evidence="1" id="KW-0812">Transmembrane</keyword>
<feature type="transmembrane region" description="Helical" evidence="1">
    <location>
        <begin position="27"/>
        <end position="47"/>
    </location>
</feature>
<proteinExistence type="predicted"/>
<accession>A0A9W5REF8</accession>
<protein>
    <submittedName>
        <fullName evidence="2">Uncharacterized protein</fullName>
    </submittedName>
</protein>
<comment type="caution">
    <text evidence="2">The sequence shown here is derived from an EMBL/GenBank/DDBJ whole genome shotgun (WGS) entry which is preliminary data.</text>
</comment>
<keyword evidence="3" id="KW-1185">Reference proteome</keyword>
<keyword evidence="1" id="KW-0472">Membrane</keyword>
<feature type="transmembrane region" description="Helical" evidence="1">
    <location>
        <begin position="272"/>
        <end position="293"/>
    </location>
</feature>